<dbReference type="Pfam" id="PF01797">
    <property type="entry name" value="Y1_Tnp"/>
    <property type="match status" value="1"/>
</dbReference>
<dbReference type="RefSeq" id="WP_238751111.1">
    <property type="nucleotide sequence ID" value="NZ_CAKLPZ010000002.1"/>
</dbReference>
<proteinExistence type="predicted"/>
<dbReference type="Proteomes" id="UP000837803">
    <property type="component" value="Unassembled WGS sequence"/>
</dbReference>
<dbReference type="SUPFAM" id="SSF143422">
    <property type="entry name" value="Transposase IS200-like"/>
    <property type="match status" value="1"/>
</dbReference>
<evidence type="ECO:0000313" key="2">
    <source>
        <dbReference type="EMBL" id="CAH1001264.1"/>
    </source>
</evidence>
<sequence>MKEGYGKLPHRPFRHIPMHIVYRLKGSLPQSVIDQLRSQQTELRLQYAPTVQGRALAAEAFEEKLDSALHARSNGPYHLADPSIAKLILNSWTFIAEQLGVLVYTVCVMSNHVHVVARSASGLDIDAGLVMGKHKSFTASSANKILGRVGKSFWEVSYFDRDIREGTFDTVMWYVLNNPVTCGLVTHWEEWPYTYLHPDYADLYRRSNHP</sequence>
<gene>
    <name evidence="2" type="ORF">LEM8419_02163</name>
</gene>
<dbReference type="InterPro" id="IPR036515">
    <property type="entry name" value="Transposase_17_sf"/>
</dbReference>
<dbReference type="SMART" id="SM01321">
    <property type="entry name" value="Y1_Tnp"/>
    <property type="match status" value="1"/>
</dbReference>
<comment type="caution">
    <text evidence="2">The sequence shown here is derived from an EMBL/GenBank/DDBJ whole genome shotgun (WGS) entry which is preliminary data.</text>
</comment>
<keyword evidence="3" id="KW-1185">Reference proteome</keyword>
<accession>A0ABM9B2B4</accession>
<name>A0ABM9B2B4_9BACT</name>
<evidence type="ECO:0000259" key="1">
    <source>
        <dbReference type="SMART" id="SM01321"/>
    </source>
</evidence>
<feature type="domain" description="Transposase IS200-like" evidence="1">
    <location>
        <begin position="72"/>
        <end position="178"/>
    </location>
</feature>
<organism evidence="2 3">
    <name type="scientific">Neolewinella maritima</name>
    <dbReference type="NCBI Taxonomy" id="1383882"/>
    <lineage>
        <taxon>Bacteria</taxon>
        <taxon>Pseudomonadati</taxon>
        <taxon>Bacteroidota</taxon>
        <taxon>Saprospiria</taxon>
        <taxon>Saprospirales</taxon>
        <taxon>Lewinellaceae</taxon>
        <taxon>Neolewinella</taxon>
    </lineage>
</organism>
<evidence type="ECO:0000313" key="3">
    <source>
        <dbReference type="Proteomes" id="UP000837803"/>
    </source>
</evidence>
<dbReference type="InterPro" id="IPR002686">
    <property type="entry name" value="Transposase_17"/>
</dbReference>
<protein>
    <recommendedName>
        <fullName evidence="1">Transposase IS200-like domain-containing protein</fullName>
    </recommendedName>
</protein>
<dbReference type="Gene3D" id="3.30.70.1290">
    <property type="entry name" value="Transposase IS200-like"/>
    <property type="match status" value="1"/>
</dbReference>
<dbReference type="EMBL" id="CAKLPZ010000002">
    <property type="protein sequence ID" value="CAH1001264.1"/>
    <property type="molecule type" value="Genomic_DNA"/>
</dbReference>
<reference evidence="2" key="1">
    <citation type="submission" date="2021-12" db="EMBL/GenBank/DDBJ databases">
        <authorList>
            <person name="Rodrigo-Torres L."/>
            <person name="Arahal R. D."/>
            <person name="Lucena T."/>
        </authorList>
    </citation>
    <scope>NUCLEOTIDE SEQUENCE</scope>
    <source>
        <strain evidence="2">CECT 8419</strain>
    </source>
</reference>